<name>A0A9P6TCG2_9BASI</name>
<evidence type="ECO:0000313" key="1">
    <source>
        <dbReference type="EMBL" id="KAG0146724.1"/>
    </source>
</evidence>
<evidence type="ECO:0000313" key="2">
    <source>
        <dbReference type="Proteomes" id="UP000886653"/>
    </source>
</evidence>
<gene>
    <name evidence="1" type="ORF">CROQUDRAFT_92393</name>
</gene>
<dbReference type="EMBL" id="MU167257">
    <property type="protein sequence ID" value="KAG0146724.1"/>
    <property type="molecule type" value="Genomic_DNA"/>
</dbReference>
<dbReference type="AlphaFoldDB" id="A0A9P6TCG2"/>
<sequence>MNRIDDGCKVILVSPETSLTPREALWWTAGQCEGNFRPVGPACRMVETNYRYTGFVKWIHIPCRPRLRTISDDPGEGCMEFSEKFRERQSFGSISTAIGIYSVKFVFV</sequence>
<keyword evidence="2" id="KW-1185">Reference proteome</keyword>
<proteinExistence type="predicted"/>
<reference evidence="1" key="1">
    <citation type="submission" date="2013-11" db="EMBL/GenBank/DDBJ databases">
        <title>Genome sequence of the fusiform rust pathogen reveals effectors for host alternation and coevolution with pine.</title>
        <authorList>
            <consortium name="DOE Joint Genome Institute"/>
            <person name="Smith K."/>
            <person name="Pendleton A."/>
            <person name="Kubisiak T."/>
            <person name="Anderson C."/>
            <person name="Salamov A."/>
            <person name="Aerts A."/>
            <person name="Riley R."/>
            <person name="Clum A."/>
            <person name="Lindquist E."/>
            <person name="Ence D."/>
            <person name="Campbell M."/>
            <person name="Kronenberg Z."/>
            <person name="Feau N."/>
            <person name="Dhillon B."/>
            <person name="Hamelin R."/>
            <person name="Burleigh J."/>
            <person name="Smith J."/>
            <person name="Yandell M."/>
            <person name="Nelson C."/>
            <person name="Grigoriev I."/>
            <person name="Davis J."/>
        </authorList>
    </citation>
    <scope>NUCLEOTIDE SEQUENCE</scope>
    <source>
        <strain evidence="1">G11</strain>
    </source>
</reference>
<dbReference type="Proteomes" id="UP000886653">
    <property type="component" value="Unassembled WGS sequence"/>
</dbReference>
<comment type="caution">
    <text evidence="1">The sequence shown here is derived from an EMBL/GenBank/DDBJ whole genome shotgun (WGS) entry which is preliminary data.</text>
</comment>
<accession>A0A9P6TCG2</accession>
<organism evidence="1 2">
    <name type="scientific">Cronartium quercuum f. sp. fusiforme G11</name>
    <dbReference type="NCBI Taxonomy" id="708437"/>
    <lineage>
        <taxon>Eukaryota</taxon>
        <taxon>Fungi</taxon>
        <taxon>Dikarya</taxon>
        <taxon>Basidiomycota</taxon>
        <taxon>Pucciniomycotina</taxon>
        <taxon>Pucciniomycetes</taxon>
        <taxon>Pucciniales</taxon>
        <taxon>Coleosporiaceae</taxon>
        <taxon>Cronartium</taxon>
    </lineage>
</organism>
<protein>
    <submittedName>
        <fullName evidence="1">Uncharacterized protein</fullName>
    </submittedName>
</protein>